<dbReference type="EMBL" id="JAAKZV010000034">
    <property type="protein sequence ID" value="NGN64409.1"/>
    <property type="molecule type" value="Genomic_DNA"/>
</dbReference>
<comment type="caution">
    <text evidence="9">The sequence shown here is derived from an EMBL/GenBank/DDBJ whole genome shotgun (WGS) entry which is preliminary data.</text>
</comment>
<dbReference type="Proteomes" id="UP000481583">
    <property type="component" value="Unassembled WGS sequence"/>
</dbReference>
<dbReference type="PANTHER" id="PTHR34296:SF2">
    <property type="entry name" value="ABC TRANSPORTER GUANOSINE-BINDING PROTEIN NUPN"/>
    <property type="match status" value="1"/>
</dbReference>
<keyword evidence="3" id="KW-1003">Cell membrane</keyword>
<feature type="domain" description="ABC transporter substrate-binding protein PnrA-like" evidence="8">
    <location>
        <begin position="50"/>
        <end position="338"/>
    </location>
</feature>
<protein>
    <submittedName>
        <fullName evidence="9">BMP family ABC transporter substrate-binding protein</fullName>
    </submittedName>
</protein>
<sequence length="354" mass="36628">MRRVTHIAVAATAAATLALTAAGCGDSSSTSGSGGSEGGKDGGKGAALAFDIGGRGDQSFNDAAYAGLERAKKELGDKGKYFEPTEGESDADKVQRLSELARAGHNPVIGVGFVYSKAISEVSKKYPKTTFGIVDDAEAKGKNVANMLFHEEQASYLAGVAAATTSKSKTVGFVGGVETTLIKKFEAGYVQGVKDTDPKVKVVKKYLTQPPDFSGFAKPDLGKEAAGGQLDQKADVIYHAAGGAGTGVIEAAAGAGKWAIGVDSDQYQQKTLAKYKDKILTSATKNVSGAVFNLIKSVKDGKPQSGEIRYDLKQGGVALTDTNPAYTKMTDVVKAVDKAKAAIDSGKITVKDKP</sequence>
<dbReference type="GO" id="GO:0005886">
    <property type="term" value="C:plasma membrane"/>
    <property type="evidence" value="ECO:0007669"/>
    <property type="project" value="UniProtKB-SubCell"/>
</dbReference>
<dbReference type="Pfam" id="PF02608">
    <property type="entry name" value="Bmp"/>
    <property type="match status" value="1"/>
</dbReference>
<name>A0A6G4TWN1_9ACTN</name>
<keyword evidence="6" id="KW-0449">Lipoprotein</keyword>
<evidence type="ECO:0000256" key="4">
    <source>
        <dbReference type="ARBA" id="ARBA00022729"/>
    </source>
</evidence>
<comment type="similarity">
    <text evidence="2">Belongs to the BMP lipoprotein family.</text>
</comment>
<dbReference type="PROSITE" id="PS51257">
    <property type="entry name" value="PROKAR_LIPOPROTEIN"/>
    <property type="match status" value="1"/>
</dbReference>
<evidence type="ECO:0000256" key="2">
    <source>
        <dbReference type="ARBA" id="ARBA00008610"/>
    </source>
</evidence>
<evidence type="ECO:0000259" key="8">
    <source>
        <dbReference type="Pfam" id="PF02608"/>
    </source>
</evidence>
<evidence type="ECO:0000256" key="5">
    <source>
        <dbReference type="ARBA" id="ARBA00023136"/>
    </source>
</evidence>
<dbReference type="PANTHER" id="PTHR34296">
    <property type="entry name" value="TRANSCRIPTIONAL ACTIVATOR PROTEIN MED"/>
    <property type="match status" value="1"/>
</dbReference>
<dbReference type="Gene3D" id="3.40.50.2300">
    <property type="match status" value="2"/>
</dbReference>
<keyword evidence="5" id="KW-0472">Membrane</keyword>
<evidence type="ECO:0000256" key="7">
    <source>
        <dbReference type="SAM" id="SignalP"/>
    </source>
</evidence>
<accession>A0A6G4TWN1</accession>
<evidence type="ECO:0000313" key="10">
    <source>
        <dbReference type="Proteomes" id="UP000481583"/>
    </source>
</evidence>
<dbReference type="CDD" id="cd06354">
    <property type="entry name" value="PBP1_PrnA-like"/>
    <property type="match status" value="1"/>
</dbReference>
<dbReference type="RefSeq" id="WP_165235681.1">
    <property type="nucleotide sequence ID" value="NZ_JAAKZV010000034.1"/>
</dbReference>
<proteinExistence type="inferred from homology"/>
<dbReference type="SUPFAM" id="SSF53822">
    <property type="entry name" value="Periplasmic binding protein-like I"/>
    <property type="match status" value="1"/>
</dbReference>
<evidence type="ECO:0000256" key="6">
    <source>
        <dbReference type="ARBA" id="ARBA00023288"/>
    </source>
</evidence>
<dbReference type="InterPro" id="IPR028082">
    <property type="entry name" value="Peripla_BP_I"/>
</dbReference>
<evidence type="ECO:0000256" key="1">
    <source>
        <dbReference type="ARBA" id="ARBA00004193"/>
    </source>
</evidence>
<organism evidence="9 10">
    <name type="scientific">Streptomyces coryli</name>
    <dbReference type="NCBI Taxonomy" id="1128680"/>
    <lineage>
        <taxon>Bacteria</taxon>
        <taxon>Bacillati</taxon>
        <taxon>Actinomycetota</taxon>
        <taxon>Actinomycetes</taxon>
        <taxon>Kitasatosporales</taxon>
        <taxon>Streptomycetaceae</taxon>
        <taxon>Streptomyces</taxon>
    </lineage>
</organism>
<feature type="chain" id="PRO_5038820381" evidence="7">
    <location>
        <begin position="22"/>
        <end position="354"/>
    </location>
</feature>
<dbReference type="AlphaFoldDB" id="A0A6G4TWN1"/>
<comment type="subcellular location">
    <subcellularLocation>
        <location evidence="1">Cell membrane</location>
        <topology evidence="1">Lipid-anchor</topology>
    </subcellularLocation>
</comment>
<dbReference type="InterPro" id="IPR003760">
    <property type="entry name" value="PnrA-like"/>
</dbReference>
<reference evidence="9 10" key="1">
    <citation type="submission" date="2020-02" db="EMBL/GenBank/DDBJ databases">
        <title>Whole-genome analyses of novel actinobacteria.</title>
        <authorList>
            <person name="Sahin N."/>
        </authorList>
    </citation>
    <scope>NUCLEOTIDE SEQUENCE [LARGE SCALE GENOMIC DNA]</scope>
    <source>
        <strain evidence="9 10">A7024</strain>
    </source>
</reference>
<feature type="signal peptide" evidence="7">
    <location>
        <begin position="1"/>
        <end position="21"/>
    </location>
</feature>
<gene>
    <name evidence="9" type="ORF">G5C51_10910</name>
</gene>
<evidence type="ECO:0000256" key="3">
    <source>
        <dbReference type="ARBA" id="ARBA00022475"/>
    </source>
</evidence>
<dbReference type="InterPro" id="IPR050957">
    <property type="entry name" value="BMP_lipoprotein"/>
</dbReference>
<keyword evidence="4 7" id="KW-0732">Signal</keyword>
<keyword evidence="10" id="KW-1185">Reference proteome</keyword>
<evidence type="ECO:0000313" key="9">
    <source>
        <dbReference type="EMBL" id="NGN64409.1"/>
    </source>
</evidence>